<gene>
    <name evidence="6" type="primary">LOC101861345</name>
</gene>
<keyword evidence="3" id="KW-0486">Methionine biosynthesis</keyword>
<organism evidence="5 6">
    <name type="scientific">Aplysia californica</name>
    <name type="common">California sea hare</name>
    <dbReference type="NCBI Taxonomy" id="6500"/>
    <lineage>
        <taxon>Eukaryota</taxon>
        <taxon>Metazoa</taxon>
        <taxon>Spiralia</taxon>
        <taxon>Lophotrochozoa</taxon>
        <taxon>Mollusca</taxon>
        <taxon>Gastropoda</taxon>
        <taxon>Heterobranchia</taxon>
        <taxon>Euthyneura</taxon>
        <taxon>Tectipleura</taxon>
        <taxon>Aplysiida</taxon>
        <taxon>Aplysioidea</taxon>
        <taxon>Aplysiidae</taxon>
        <taxon>Aplysia</taxon>
    </lineage>
</organism>
<dbReference type="NCBIfam" id="TIGR01549">
    <property type="entry name" value="HAD-SF-IA-v1"/>
    <property type="match status" value="1"/>
</dbReference>
<dbReference type="Gene3D" id="1.10.720.60">
    <property type="match status" value="1"/>
</dbReference>
<name>A0ABM0JHH9_APLCA</name>
<reference evidence="6" key="1">
    <citation type="submission" date="2025-08" db="UniProtKB">
        <authorList>
            <consortium name="RefSeq"/>
        </authorList>
    </citation>
    <scope>IDENTIFICATION</scope>
</reference>
<dbReference type="SFLD" id="SFLDG01133">
    <property type="entry name" value="C1.5.4:_Enolase-phosphatase_Li"/>
    <property type="match status" value="1"/>
</dbReference>
<dbReference type="PANTHER" id="PTHR20371:SF1">
    <property type="entry name" value="ENOLASE-PHOSPHATASE E1"/>
    <property type="match status" value="1"/>
</dbReference>
<sequence>MMAPQKRSAEEAESLLVGVRSIVFDIEGTTTPISFVKDTLFPYVRNNIDGFLTKNFENAEVQKAITALRDLATKEKEEKVEGAVEIPGGDASKEDVVKAVSENVKWQMDGDRKTTELKALQGLIWKDAYESKEVKGELFEDVGPMLKMLAEEGVQLYVFSSGSVEAQKLLFANSSQGDLTDVFSGHFDTTTGSKTESASYKKIAAEIGNEPKDILFLTDIPEEAEAAVAGGLRSALVIRPGNADLTDEHLQNFACIERFDELYGDEDDEDDIKRFAGDNGEADDDDDDEDEGDEDDEEGEGDNDDDDENPDDI</sequence>
<dbReference type="InterPro" id="IPR023943">
    <property type="entry name" value="Enolase-ppase_E1"/>
</dbReference>
<evidence type="ECO:0000256" key="3">
    <source>
        <dbReference type="ARBA" id="ARBA00023167"/>
    </source>
</evidence>
<keyword evidence="2" id="KW-0378">Hydrolase</keyword>
<dbReference type="RefSeq" id="XP_005093774.1">
    <property type="nucleotide sequence ID" value="XM_005093717.3"/>
</dbReference>
<dbReference type="Pfam" id="PF00702">
    <property type="entry name" value="Hydrolase"/>
    <property type="match status" value="1"/>
</dbReference>
<dbReference type="SFLD" id="SFLDS00003">
    <property type="entry name" value="Haloacid_Dehalogenase"/>
    <property type="match status" value="1"/>
</dbReference>
<dbReference type="Proteomes" id="UP000694888">
    <property type="component" value="Unplaced"/>
</dbReference>
<dbReference type="Gene3D" id="3.40.50.1000">
    <property type="entry name" value="HAD superfamily/HAD-like"/>
    <property type="match status" value="1"/>
</dbReference>
<dbReference type="InterPro" id="IPR006439">
    <property type="entry name" value="HAD-SF_hydro_IA"/>
</dbReference>
<keyword evidence="5" id="KW-1185">Reference proteome</keyword>
<dbReference type="InterPro" id="IPR036412">
    <property type="entry name" value="HAD-like_sf"/>
</dbReference>
<feature type="region of interest" description="Disordered" evidence="4">
    <location>
        <begin position="266"/>
        <end position="313"/>
    </location>
</feature>
<evidence type="ECO:0000256" key="2">
    <source>
        <dbReference type="ARBA" id="ARBA00022801"/>
    </source>
</evidence>
<evidence type="ECO:0000256" key="4">
    <source>
        <dbReference type="SAM" id="MobiDB-lite"/>
    </source>
</evidence>
<dbReference type="PANTHER" id="PTHR20371">
    <property type="entry name" value="ENOLASE-PHOSPHATASE E1"/>
    <property type="match status" value="1"/>
</dbReference>
<accession>A0ABM0JHH9</accession>
<dbReference type="InterPro" id="IPR023214">
    <property type="entry name" value="HAD_sf"/>
</dbReference>
<evidence type="ECO:0000256" key="1">
    <source>
        <dbReference type="ARBA" id="ARBA00022605"/>
    </source>
</evidence>
<evidence type="ECO:0000313" key="6">
    <source>
        <dbReference type="RefSeq" id="XP_005093774.1"/>
    </source>
</evidence>
<feature type="compositionally biased region" description="Acidic residues" evidence="4">
    <location>
        <begin position="280"/>
        <end position="313"/>
    </location>
</feature>
<dbReference type="CDD" id="cd01629">
    <property type="entry name" value="HAD_EP"/>
    <property type="match status" value="1"/>
</dbReference>
<dbReference type="GeneID" id="101861345"/>
<dbReference type="NCBIfam" id="TIGR01691">
    <property type="entry name" value="enolase-ppase"/>
    <property type="match status" value="1"/>
</dbReference>
<keyword evidence="1" id="KW-0028">Amino-acid biosynthesis</keyword>
<protein>
    <submittedName>
        <fullName evidence="6">Enolase-phosphatase E1</fullName>
    </submittedName>
</protein>
<dbReference type="SFLD" id="SFLDF00044">
    <property type="entry name" value="enolase-phosphatase"/>
    <property type="match status" value="1"/>
</dbReference>
<dbReference type="SFLD" id="SFLDG01129">
    <property type="entry name" value="C1.5:_HAD__Beta-PGM__Phosphata"/>
    <property type="match status" value="1"/>
</dbReference>
<dbReference type="HAMAP" id="MF_01681">
    <property type="entry name" value="Salvage_MtnC"/>
    <property type="match status" value="1"/>
</dbReference>
<dbReference type="SUPFAM" id="SSF56784">
    <property type="entry name" value="HAD-like"/>
    <property type="match status" value="1"/>
</dbReference>
<evidence type="ECO:0000313" key="5">
    <source>
        <dbReference type="Proteomes" id="UP000694888"/>
    </source>
</evidence>
<proteinExistence type="inferred from homology"/>